<protein>
    <submittedName>
        <fullName evidence="1">Uncharacterized protein</fullName>
    </submittedName>
</protein>
<evidence type="ECO:0000313" key="1">
    <source>
        <dbReference type="EMBL" id="PKA14330.1"/>
    </source>
</evidence>
<accession>A0ABX4PF01</accession>
<gene>
    <name evidence="1" type="ORF">CH363_19215</name>
</gene>
<keyword evidence="2" id="KW-1185">Reference proteome</keyword>
<comment type="caution">
    <text evidence="1">The sequence shown here is derived from an EMBL/GenBank/DDBJ whole genome shotgun (WGS) entry which is preliminary data.</text>
</comment>
<dbReference type="EMBL" id="NPEI01000020">
    <property type="protein sequence ID" value="PKA14330.1"/>
    <property type="molecule type" value="Genomic_DNA"/>
</dbReference>
<sequence>MQLIEIIQSGQFVIIESSIVIAADGGTIAFTLMDSQENEHPFYLDRRIESKTRNHFYVNAYPGFADALYIGENLTLLAAVEKVIVQN</sequence>
<name>A0ABX4PF01_9LEPT</name>
<dbReference type="RefSeq" id="WP_100725303.1">
    <property type="nucleotide sequence ID" value="NZ_NPEG01000022.1"/>
</dbReference>
<reference evidence="1 2" key="1">
    <citation type="submission" date="2017-07" db="EMBL/GenBank/DDBJ databases">
        <title>Leptospira spp. isolated from tropical soils.</title>
        <authorList>
            <person name="Thibeaux R."/>
            <person name="Iraola G."/>
            <person name="Ferres I."/>
            <person name="Bierque E."/>
            <person name="Girault D."/>
            <person name="Soupe-Gilbert M.-E."/>
            <person name="Picardeau M."/>
            <person name="Goarant C."/>
        </authorList>
    </citation>
    <scope>NUCLEOTIDE SEQUENCE [LARGE SCALE GENOMIC DNA]</scope>
    <source>
        <strain evidence="1 2">ATI7-C-A2</strain>
    </source>
</reference>
<dbReference type="Proteomes" id="UP000231857">
    <property type="component" value="Unassembled WGS sequence"/>
</dbReference>
<evidence type="ECO:0000313" key="2">
    <source>
        <dbReference type="Proteomes" id="UP000231857"/>
    </source>
</evidence>
<organism evidence="1 2">
    <name type="scientific">Leptospira haakeii</name>
    <dbReference type="NCBI Taxonomy" id="2023198"/>
    <lineage>
        <taxon>Bacteria</taxon>
        <taxon>Pseudomonadati</taxon>
        <taxon>Spirochaetota</taxon>
        <taxon>Spirochaetia</taxon>
        <taxon>Leptospirales</taxon>
        <taxon>Leptospiraceae</taxon>
        <taxon>Leptospira</taxon>
    </lineage>
</organism>
<proteinExistence type="predicted"/>